<organism evidence="2 3">
    <name type="scientific">Microbispora siamensis</name>
    <dbReference type="NCBI Taxonomy" id="564413"/>
    <lineage>
        <taxon>Bacteria</taxon>
        <taxon>Bacillati</taxon>
        <taxon>Actinomycetota</taxon>
        <taxon>Actinomycetes</taxon>
        <taxon>Streptosporangiales</taxon>
        <taxon>Streptosporangiaceae</taxon>
        <taxon>Microbispora</taxon>
    </lineage>
</organism>
<name>A0ABQ4GV45_9ACTN</name>
<protein>
    <submittedName>
        <fullName evidence="2">Uncharacterized protein</fullName>
    </submittedName>
</protein>
<feature type="compositionally biased region" description="Polar residues" evidence="1">
    <location>
        <begin position="16"/>
        <end position="26"/>
    </location>
</feature>
<comment type="caution">
    <text evidence="2">The sequence shown here is derived from an EMBL/GenBank/DDBJ whole genome shotgun (WGS) entry which is preliminary data.</text>
</comment>
<dbReference type="EMBL" id="BOOF01000039">
    <property type="protein sequence ID" value="GIH65304.1"/>
    <property type="molecule type" value="Genomic_DNA"/>
</dbReference>
<sequence length="122" mass="12331">MPPESDSDSPGRSVGNPATSSRQALHTPTSSAARRSSRASRTASTAEPAAIDVSETGSSHPCGAKTYSLIMAVSGSSPATRCNANIATAPVATSTYPKTIPMALHSGRGEDGGPSEIHPSRP</sequence>
<evidence type="ECO:0000256" key="1">
    <source>
        <dbReference type="SAM" id="MobiDB-lite"/>
    </source>
</evidence>
<feature type="region of interest" description="Disordered" evidence="1">
    <location>
        <begin position="101"/>
        <end position="122"/>
    </location>
</feature>
<dbReference type="Proteomes" id="UP000660454">
    <property type="component" value="Unassembled WGS sequence"/>
</dbReference>
<proteinExistence type="predicted"/>
<feature type="region of interest" description="Disordered" evidence="1">
    <location>
        <begin position="1"/>
        <end position="63"/>
    </location>
</feature>
<gene>
    <name evidence="2" type="ORF">Msi02_61210</name>
</gene>
<evidence type="ECO:0000313" key="2">
    <source>
        <dbReference type="EMBL" id="GIH65304.1"/>
    </source>
</evidence>
<accession>A0ABQ4GV45</accession>
<keyword evidence="3" id="KW-1185">Reference proteome</keyword>
<reference evidence="2 3" key="1">
    <citation type="submission" date="2021-01" db="EMBL/GenBank/DDBJ databases">
        <title>Whole genome shotgun sequence of Microbispora siamensis NBRC 104113.</title>
        <authorList>
            <person name="Komaki H."/>
            <person name="Tamura T."/>
        </authorList>
    </citation>
    <scope>NUCLEOTIDE SEQUENCE [LARGE SCALE GENOMIC DNA]</scope>
    <source>
        <strain evidence="2 3">NBRC 104113</strain>
    </source>
</reference>
<evidence type="ECO:0000313" key="3">
    <source>
        <dbReference type="Proteomes" id="UP000660454"/>
    </source>
</evidence>
<feature type="compositionally biased region" description="Low complexity" evidence="1">
    <location>
        <begin position="27"/>
        <end position="50"/>
    </location>
</feature>